<name>I4A0B8_ORNRL</name>
<dbReference type="Pfam" id="PF08346">
    <property type="entry name" value="AntA"/>
    <property type="match status" value="1"/>
</dbReference>
<dbReference type="PANTHER" id="PTHR36180">
    <property type="entry name" value="DNA-BINDING PROTEIN-RELATED-RELATED"/>
    <property type="match status" value="1"/>
</dbReference>
<dbReference type="EMBL" id="CP003283">
    <property type="protein sequence ID" value="AFL97402.1"/>
    <property type="molecule type" value="Genomic_DNA"/>
</dbReference>
<dbReference type="eggNOG" id="COG3561">
    <property type="taxonomic scope" value="Bacteria"/>
</dbReference>
<dbReference type="KEGG" id="orh:Ornrh_1218"/>
<evidence type="ECO:0000313" key="2">
    <source>
        <dbReference type="EMBL" id="AFL97402.1"/>
    </source>
</evidence>
<keyword evidence="3" id="KW-1185">Reference proteome</keyword>
<protein>
    <submittedName>
        <fullName evidence="2">Phage anti-repressor protein</fullName>
    </submittedName>
</protein>
<feature type="domain" description="AntA/AntB antirepressor" evidence="1">
    <location>
        <begin position="16"/>
        <end position="85"/>
    </location>
</feature>
<evidence type="ECO:0000313" key="3">
    <source>
        <dbReference type="Proteomes" id="UP000006051"/>
    </source>
</evidence>
<dbReference type="AlphaFoldDB" id="I4A0B8"/>
<dbReference type="HOGENOM" id="CLU_1370024_0_0_10"/>
<proteinExistence type="predicted"/>
<evidence type="ECO:0000259" key="1">
    <source>
        <dbReference type="Pfam" id="PF08346"/>
    </source>
</evidence>
<dbReference type="PANTHER" id="PTHR36180:SF1">
    <property type="entry name" value="ANTA_ANTB ANTIREPRESSOR DOMAIN-CONTAINING PROTEIN"/>
    <property type="match status" value="1"/>
</dbReference>
<reference evidence="2 3" key="1">
    <citation type="submission" date="2012-06" db="EMBL/GenBank/DDBJ databases">
        <title>The complete genome of Ornithobacterium rhinotracheale DSM 15997.</title>
        <authorList>
            <consortium name="US DOE Joint Genome Institute (JGI-PGF)"/>
            <person name="Lucas S."/>
            <person name="Copeland A."/>
            <person name="Lapidus A."/>
            <person name="Goodwin L."/>
            <person name="Pitluck S."/>
            <person name="Peters L."/>
            <person name="Mikhailova N."/>
            <person name="Teshima H."/>
            <person name="Kyrpides N."/>
            <person name="Mavromatis K."/>
            <person name="Pagani I."/>
            <person name="Ivanova N."/>
            <person name="Ovchinnikova G."/>
            <person name="Zeytun A."/>
            <person name="Detter J.C."/>
            <person name="Han C."/>
            <person name="Land M."/>
            <person name="Hauser L."/>
            <person name="Markowitz V."/>
            <person name="Cheng J.-F."/>
            <person name="Hugenholtz P."/>
            <person name="Woyke T."/>
            <person name="Wu D."/>
            <person name="Lang E."/>
            <person name="Kopitz M."/>
            <person name="Brambilla E."/>
            <person name="Klenk H.-P."/>
            <person name="Eisen J.A."/>
        </authorList>
    </citation>
    <scope>NUCLEOTIDE SEQUENCE [LARGE SCALE GENOMIC DNA]</scope>
    <source>
        <strain evidence="3">ATCC 51463 / DSM 15997 / CCUG 23171 / LMG 9086</strain>
    </source>
</reference>
<gene>
    <name evidence="2" type="ordered locus">Ornrh_1218</name>
</gene>
<sequence length="192" mass="22308">MTNLIKITEKNGENTVSAKDLHQFLGSNEQFGKWIKRMLGYGYTQGVDYETLALLVPAGEHNKAWTKDYVLTLDTAKEIAMLQRSKKGREIRRYFIEVEKTARKQFVQMPKSLNVYGMEALPYDWWLLQNGYSVSSGQRNARIRKHPEHFYKGTNGWYINKLYAEALLAIKLGKEKLQQVQALPQVLQVEMF</sequence>
<dbReference type="Proteomes" id="UP000006051">
    <property type="component" value="Chromosome"/>
</dbReference>
<dbReference type="InterPro" id="IPR013557">
    <property type="entry name" value="AntA/B_antirep"/>
</dbReference>
<accession>I4A0B8</accession>
<organism evidence="2 3">
    <name type="scientific">Ornithobacterium rhinotracheale (strain ATCC 51463 / DSM 15997 / CCUG 23171 / CIP 104009 / LMG 9086)</name>
    <dbReference type="NCBI Taxonomy" id="867902"/>
    <lineage>
        <taxon>Bacteria</taxon>
        <taxon>Pseudomonadati</taxon>
        <taxon>Bacteroidota</taxon>
        <taxon>Flavobacteriia</taxon>
        <taxon>Flavobacteriales</taxon>
        <taxon>Weeksellaceae</taxon>
        <taxon>Ornithobacterium</taxon>
    </lineage>
</organism>